<dbReference type="Proteomes" id="UP000811246">
    <property type="component" value="Chromosome 7"/>
</dbReference>
<reference evidence="3" key="2">
    <citation type="submission" date="2021-01" db="EMBL/GenBank/DDBJ databases">
        <authorList>
            <person name="Lovell J.T."/>
            <person name="Bentley N."/>
            <person name="Bhattarai G."/>
            <person name="Jenkins J.W."/>
            <person name="Sreedasyam A."/>
            <person name="Alarcon Y."/>
            <person name="Bock C."/>
            <person name="Boston L."/>
            <person name="Carlson J."/>
            <person name="Cervantes K."/>
            <person name="Clermont K."/>
            <person name="Krom N."/>
            <person name="Kubenka K."/>
            <person name="Mamidi S."/>
            <person name="Mattison C."/>
            <person name="Monteros M."/>
            <person name="Pisani C."/>
            <person name="Plott C."/>
            <person name="Rajasekar S."/>
            <person name="Rhein H.S."/>
            <person name="Rohla C."/>
            <person name="Song M."/>
            <person name="Hilaire R.S."/>
            <person name="Shu S."/>
            <person name="Wells L."/>
            <person name="Wang X."/>
            <person name="Webber J."/>
            <person name="Heerema R.J."/>
            <person name="Klein P."/>
            <person name="Conner P."/>
            <person name="Grauke L."/>
            <person name="Grimwood J."/>
            <person name="Schmutz J."/>
            <person name="Randall J.J."/>
        </authorList>
    </citation>
    <scope>NUCLEOTIDE SEQUENCE</scope>
    <source>
        <tissue evidence="3">Leaf</tissue>
    </source>
</reference>
<dbReference type="PANTHER" id="PTHR33696">
    <property type="entry name" value="T22J18.15-RELATED"/>
    <property type="match status" value="1"/>
</dbReference>
<dbReference type="Proteomes" id="UP000811609">
    <property type="component" value="Chromosome 7"/>
</dbReference>
<dbReference type="AlphaFoldDB" id="A0A8T1Q5I7"/>
<feature type="region of interest" description="Disordered" evidence="1">
    <location>
        <begin position="23"/>
        <end position="56"/>
    </location>
</feature>
<feature type="compositionally biased region" description="Basic and acidic residues" evidence="1">
    <location>
        <begin position="111"/>
        <end position="120"/>
    </location>
</feature>
<reference evidence="2" key="1">
    <citation type="submission" date="2020-12" db="EMBL/GenBank/DDBJ databases">
        <title>WGS assembly of Carya illinoinensis cv. Pawnee.</title>
        <authorList>
            <person name="Platts A."/>
            <person name="Shu S."/>
            <person name="Wright S."/>
            <person name="Barry K."/>
            <person name="Edger P."/>
            <person name="Pires J.C."/>
            <person name="Schmutz J."/>
        </authorList>
    </citation>
    <scope>NUCLEOTIDE SEQUENCE</scope>
    <source>
        <tissue evidence="2">Leaf</tissue>
    </source>
</reference>
<name>A0A8T1Q5I7_CARIL</name>
<dbReference type="OrthoDB" id="1925896at2759"/>
<dbReference type="PANTHER" id="PTHR33696:SF1">
    <property type="entry name" value="T22J18.15"/>
    <property type="match status" value="1"/>
</dbReference>
<keyword evidence="4" id="KW-1185">Reference proteome</keyword>
<evidence type="ECO:0000313" key="3">
    <source>
        <dbReference type="EMBL" id="KAG6705056.1"/>
    </source>
</evidence>
<comment type="caution">
    <text evidence="2">The sequence shown here is derived from an EMBL/GenBank/DDBJ whole genome shotgun (WGS) entry which is preliminary data.</text>
</comment>
<sequence>MNSSATLGSDAQLVSKESDIIFPATKYPSSRRTPSFSSCSSLSPSSSSFDSSYFPDDSPLNPSIPLRYSGVPFSWEQLPGIPKKQVPKKKEPLSKLNLPLPPPTTSTPKKFNTEDSGDRKKNSRQSTLQRDPFFAALVECSKDDDHEELSNRSSIWNQAKVSRSLSDRFGFINLYASCKRPSAISESIVYLPRSSRHSFDLIYHRSR</sequence>
<dbReference type="EMBL" id="CM031831">
    <property type="protein sequence ID" value="KAG6705056.1"/>
    <property type="molecule type" value="Genomic_DNA"/>
</dbReference>
<proteinExistence type="predicted"/>
<evidence type="ECO:0000256" key="1">
    <source>
        <dbReference type="SAM" id="MobiDB-lite"/>
    </source>
</evidence>
<feature type="region of interest" description="Disordered" evidence="1">
    <location>
        <begin position="82"/>
        <end position="126"/>
    </location>
</feature>
<feature type="compositionally biased region" description="Low complexity" evidence="1">
    <location>
        <begin position="28"/>
        <end position="56"/>
    </location>
</feature>
<evidence type="ECO:0000313" key="4">
    <source>
        <dbReference type="Proteomes" id="UP000811609"/>
    </source>
</evidence>
<accession>A0A8T1Q5I7</accession>
<organism evidence="2 4">
    <name type="scientific">Carya illinoinensis</name>
    <name type="common">Pecan</name>
    <dbReference type="NCBI Taxonomy" id="32201"/>
    <lineage>
        <taxon>Eukaryota</taxon>
        <taxon>Viridiplantae</taxon>
        <taxon>Streptophyta</taxon>
        <taxon>Embryophyta</taxon>
        <taxon>Tracheophyta</taxon>
        <taxon>Spermatophyta</taxon>
        <taxon>Magnoliopsida</taxon>
        <taxon>eudicotyledons</taxon>
        <taxon>Gunneridae</taxon>
        <taxon>Pentapetalae</taxon>
        <taxon>rosids</taxon>
        <taxon>fabids</taxon>
        <taxon>Fagales</taxon>
        <taxon>Juglandaceae</taxon>
        <taxon>Carya</taxon>
    </lineage>
</organism>
<evidence type="ECO:0000313" key="2">
    <source>
        <dbReference type="EMBL" id="KAG6648632.1"/>
    </source>
</evidence>
<gene>
    <name evidence="2" type="ORF">CIPAW_07G160300</name>
    <name evidence="3" type="ORF">I3842_07G163200</name>
</gene>
<dbReference type="EMBL" id="CM031815">
    <property type="protein sequence ID" value="KAG6648632.1"/>
    <property type="molecule type" value="Genomic_DNA"/>
</dbReference>
<protein>
    <submittedName>
        <fullName evidence="2">Uncharacterized protein</fullName>
    </submittedName>
</protein>